<sequence>MTRARSAGRVMKYQASDVLGIMMDFVLSVIKRLIYQMRHTQTNWRTKNEIQRKARKHFRI</sequence>
<name>A0A0F7L2X9_9VIRU</name>
<accession>A0A0F7L2X9</accession>
<protein>
    <submittedName>
        <fullName evidence="1">Uncharacterized protein</fullName>
    </submittedName>
</protein>
<proteinExistence type="predicted"/>
<evidence type="ECO:0000313" key="1">
    <source>
        <dbReference type="EMBL" id="AKH46270.1"/>
    </source>
</evidence>
<dbReference type="EMBL" id="KR029580">
    <property type="protein sequence ID" value="AKH46270.1"/>
    <property type="molecule type" value="Genomic_DNA"/>
</dbReference>
<reference evidence="1" key="2">
    <citation type="submission" date="2015-03" db="EMBL/GenBank/DDBJ databases">
        <authorList>
            <person name="Chow C.-E.T."/>
            <person name="Winget D.M."/>
            <person name="White R.A.III."/>
            <person name="Hallam S.J."/>
            <person name="Suttle C.A."/>
        </authorList>
    </citation>
    <scope>NUCLEOTIDE SEQUENCE</scope>
    <source>
        <strain evidence="1">Anoxic3_5</strain>
    </source>
</reference>
<organism evidence="1">
    <name type="scientific">uncultured marine virus</name>
    <dbReference type="NCBI Taxonomy" id="186617"/>
    <lineage>
        <taxon>Viruses</taxon>
        <taxon>environmental samples</taxon>
    </lineage>
</organism>
<reference evidence="1" key="1">
    <citation type="journal article" date="2015" name="Front. Microbiol.">
        <title>Combining genomic sequencing methods to explore viral diversity and reveal potential virus-host interactions.</title>
        <authorList>
            <person name="Chow C.E."/>
            <person name="Winget D.M."/>
            <person name="White R.A.III."/>
            <person name="Hallam S.J."/>
            <person name="Suttle C.A."/>
        </authorList>
    </citation>
    <scope>NUCLEOTIDE SEQUENCE</scope>
    <source>
        <strain evidence="1">Anoxic3_5</strain>
    </source>
</reference>